<feature type="domain" description="Phospholipase C/D" evidence="1">
    <location>
        <begin position="25"/>
        <end position="149"/>
    </location>
</feature>
<dbReference type="Pfam" id="PF00882">
    <property type="entry name" value="Zn_dep_PLPC"/>
    <property type="match status" value="1"/>
</dbReference>
<accession>A0A0F3GMT9</accession>
<comment type="caution">
    <text evidence="2">The sequence shown here is derived from an EMBL/GenBank/DDBJ whole genome shotgun (WGS) entry which is preliminary data.</text>
</comment>
<reference evidence="2 3" key="1">
    <citation type="submission" date="2015-02" db="EMBL/GenBank/DDBJ databases">
        <title>Single-cell genomics of uncultivated deep-branching MTB reveals a conserved set of magnetosome genes.</title>
        <authorList>
            <person name="Kolinko S."/>
            <person name="Richter M."/>
            <person name="Glockner F.O."/>
            <person name="Brachmann A."/>
            <person name="Schuler D."/>
        </authorList>
    </citation>
    <scope>NUCLEOTIDE SEQUENCE [LARGE SCALE GENOMIC DNA]</scope>
    <source>
        <strain evidence="2">TM-1</strain>
    </source>
</reference>
<keyword evidence="3" id="KW-1185">Reference proteome</keyword>
<organism evidence="2 3">
    <name type="scientific">Candidatus Magnetobacterium bavaricum</name>
    <dbReference type="NCBI Taxonomy" id="29290"/>
    <lineage>
        <taxon>Bacteria</taxon>
        <taxon>Pseudomonadati</taxon>
        <taxon>Nitrospirota</taxon>
        <taxon>Thermodesulfovibrionia</taxon>
        <taxon>Thermodesulfovibrionales</taxon>
        <taxon>Candidatus Magnetobacteriaceae</taxon>
        <taxon>Candidatus Magnetobacterium</taxon>
    </lineage>
</organism>
<dbReference type="PATRIC" id="fig|29290.4.peg.6192"/>
<proteinExistence type="predicted"/>
<gene>
    <name evidence="2" type="ORF">MBAV_004669</name>
</gene>
<evidence type="ECO:0000313" key="3">
    <source>
        <dbReference type="Proteomes" id="UP000033423"/>
    </source>
</evidence>
<protein>
    <recommendedName>
        <fullName evidence="1">Phospholipase C/D domain-containing protein</fullName>
    </recommendedName>
</protein>
<name>A0A0F3GMT9_9BACT</name>
<sequence>MLLMLIITLGFVFTPSECYAWGPLTHMYLGNEILSASYLIPPVVYRLINTHRDDFLYGNIVADIVLGKKYLPQDRNSHSWRFGFSLLDNARNHQQKAFAYGYLSHLAADTVAHELLTKEKKNIQHTLYELQADSLIQKKYWLQAIAIGKSVQKRNDVLLENSLCDIFFSFKANKRIFKSLVYMSLFTSISFTTVYEPKVISYLPKRQTIRELTEQSMLRIADILTNERNSAVVNIQPAGEIVHGRLFKGLFLK</sequence>
<evidence type="ECO:0000259" key="1">
    <source>
        <dbReference type="Pfam" id="PF00882"/>
    </source>
</evidence>
<dbReference type="InterPro" id="IPR029002">
    <property type="entry name" value="PLPC/GPLD1"/>
</dbReference>
<dbReference type="EMBL" id="LACI01002022">
    <property type="protein sequence ID" value="KJU83137.1"/>
    <property type="molecule type" value="Genomic_DNA"/>
</dbReference>
<evidence type="ECO:0000313" key="2">
    <source>
        <dbReference type="EMBL" id="KJU83137.1"/>
    </source>
</evidence>
<dbReference type="AlphaFoldDB" id="A0A0F3GMT9"/>
<dbReference type="Proteomes" id="UP000033423">
    <property type="component" value="Unassembled WGS sequence"/>
</dbReference>